<accession>A0A1H7VTM9</accession>
<keyword evidence="2" id="KW-1185">Reference proteome</keyword>
<dbReference type="RefSeq" id="WP_072754044.1">
    <property type="nucleotide sequence ID" value="NZ_FOAW01000023.1"/>
</dbReference>
<dbReference type="EMBL" id="FOAW01000023">
    <property type="protein sequence ID" value="SEM12157.1"/>
    <property type="molecule type" value="Genomic_DNA"/>
</dbReference>
<evidence type="ECO:0000313" key="2">
    <source>
        <dbReference type="Proteomes" id="UP000198677"/>
    </source>
</evidence>
<gene>
    <name evidence="1" type="ORF">SAMN05444583_12313</name>
</gene>
<organism evidence="1 2">
    <name type="scientific">Rhodococcus maanshanensis</name>
    <dbReference type="NCBI Taxonomy" id="183556"/>
    <lineage>
        <taxon>Bacteria</taxon>
        <taxon>Bacillati</taxon>
        <taxon>Actinomycetota</taxon>
        <taxon>Actinomycetes</taxon>
        <taxon>Mycobacteriales</taxon>
        <taxon>Nocardiaceae</taxon>
        <taxon>Rhodococcus</taxon>
    </lineage>
</organism>
<protein>
    <submittedName>
        <fullName evidence="1">Uncharacterized protein</fullName>
    </submittedName>
</protein>
<dbReference type="OrthoDB" id="4567366at2"/>
<sequence length="74" mass="8281">MTTFIALVLLMIALQGVFVAVARRGRYGEPAGIRRYRFNHFRPDSASGSVNVADRDAERMLADLQAVRHRAPHS</sequence>
<dbReference type="Proteomes" id="UP000198677">
    <property type="component" value="Unassembled WGS sequence"/>
</dbReference>
<name>A0A1H7VTM9_9NOCA</name>
<evidence type="ECO:0000313" key="1">
    <source>
        <dbReference type="EMBL" id="SEM12157.1"/>
    </source>
</evidence>
<proteinExistence type="predicted"/>
<reference evidence="2" key="1">
    <citation type="submission" date="2016-10" db="EMBL/GenBank/DDBJ databases">
        <authorList>
            <person name="Varghese N."/>
            <person name="Submissions S."/>
        </authorList>
    </citation>
    <scope>NUCLEOTIDE SEQUENCE [LARGE SCALE GENOMIC DNA]</scope>
    <source>
        <strain evidence="2">DSM 44675</strain>
    </source>
</reference>
<dbReference type="AlphaFoldDB" id="A0A1H7VTM9"/>